<evidence type="ECO:0000313" key="3">
    <source>
        <dbReference type="EMBL" id="MTV29419.1"/>
    </source>
</evidence>
<keyword evidence="1" id="KW-0547">Nucleotide-binding</keyword>
<dbReference type="Pfam" id="PF06564">
    <property type="entry name" value="CBP_BcsQ"/>
    <property type="match status" value="1"/>
</dbReference>
<dbReference type="Gene3D" id="3.40.50.300">
    <property type="entry name" value="P-loop containing nucleotide triphosphate hydrolases"/>
    <property type="match status" value="1"/>
</dbReference>
<dbReference type="SUPFAM" id="SSF52172">
    <property type="entry name" value="CheY-like"/>
    <property type="match status" value="1"/>
</dbReference>
<dbReference type="Proteomes" id="UP000439113">
    <property type="component" value="Unassembled WGS sequence"/>
</dbReference>
<dbReference type="GO" id="GO:0009898">
    <property type="term" value="C:cytoplasmic side of plasma membrane"/>
    <property type="evidence" value="ECO:0007669"/>
    <property type="project" value="TreeGrafter"/>
</dbReference>
<dbReference type="PANTHER" id="PTHR43384">
    <property type="entry name" value="SEPTUM SITE-DETERMINING PROTEIN MIND HOMOLOG, CHLOROPLASTIC-RELATED"/>
    <property type="match status" value="1"/>
</dbReference>
<organism evidence="3 4">
    <name type="scientific">Rhodoblastus acidophilus</name>
    <name type="common">Rhodopseudomonas acidophila</name>
    <dbReference type="NCBI Taxonomy" id="1074"/>
    <lineage>
        <taxon>Bacteria</taxon>
        <taxon>Pseudomonadati</taxon>
        <taxon>Pseudomonadota</taxon>
        <taxon>Alphaproteobacteria</taxon>
        <taxon>Hyphomicrobiales</taxon>
        <taxon>Rhodoblastaceae</taxon>
        <taxon>Rhodoblastus</taxon>
    </lineage>
</organism>
<dbReference type="InterPro" id="IPR027417">
    <property type="entry name" value="P-loop_NTPase"/>
</dbReference>
<dbReference type="GO" id="GO:0016887">
    <property type="term" value="F:ATP hydrolysis activity"/>
    <property type="evidence" value="ECO:0007669"/>
    <property type="project" value="TreeGrafter"/>
</dbReference>
<dbReference type="Gene3D" id="3.40.50.2300">
    <property type="match status" value="1"/>
</dbReference>
<evidence type="ECO:0000256" key="2">
    <source>
        <dbReference type="ARBA" id="ARBA00022840"/>
    </source>
</evidence>
<name>A0A6N8DGV2_RHOAC</name>
<sequence length="411" mass="44323">MHEQLDSSHYAQIAPAPRISLQAFCETPDLAQLIGEAAIDRRMEKAHVKVNMGGAQAAIEAYRTSPTPNVIVLETSAARAELIEHLEALAEFCDSGTKVIVIGQLNDITLYRELISRGVSDYLVKPFGVMDFIAALSAQYHQESAAPLGRVIAVTGCKGGVGASCVAHNLAWAISRELDASTVIVDLDLPFGTAGLDFNQDPPQGIAEAVFAPDRLDANLVDRLLSKCSDKLSILAAPATVERSYDFQETTFDALLELLRATTPYIVLDVPHMWTGWSRRMMVTADEALLVSAPDLAGLRNTKSLLDTLRAARKNDPVPRFVLNGVGMPKRPEIAVADFARAVEAQPLAVTPFDAKLFGAASNNGQMIAELDEGEKVAPIFGDIARAVTGRAPIKRERKSFLEPLLAVLKG</sequence>
<dbReference type="PANTHER" id="PTHR43384:SF6">
    <property type="entry name" value="SEPTUM SITE-DETERMINING PROTEIN MIND HOMOLOG, CHLOROPLASTIC"/>
    <property type="match status" value="1"/>
</dbReference>
<accession>A0A6N8DGV2</accession>
<dbReference type="GO" id="GO:0005524">
    <property type="term" value="F:ATP binding"/>
    <property type="evidence" value="ECO:0007669"/>
    <property type="project" value="UniProtKB-KW"/>
</dbReference>
<dbReference type="SUPFAM" id="SSF52540">
    <property type="entry name" value="P-loop containing nucleoside triphosphate hydrolases"/>
    <property type="match status" value="1"/>
</dbReference>
<dbReference type="GO" id="GO:0005829">
    <property type="term" value="C:cytosol"/>
    <property type="evidence" value="ECO:0007669"/>
    <property type="project" value="TreeGrafter"/>
</dbReference>
<dbReference type="AlphaFoldDB" id="A0A6N8DGV2"/>
<evidence type="ECO:0000313" key="4">
    <source>
        <dbReference type="Proteomes" id="UP000439113"/>
    </source>
</evidence>
<dbReference type="InterPro" id="IPR017746">
    <property type="entry name" value="Cellulose_synthase_operon_BcsQ"/>
</dbReference>
<gene>
    <name evidence="3" type="ORF">GJ654_00270</name>
</gene>
<evidence type="ECO:0000256" key="1">
    <source>
        <dbReference type="ARBA" id="ARBA00022741"/>
    </source>
</evidence>
<keyword evidence="2" id="KW-0067">ATP-binding</keyword>
<dbReference type="InterPro" id="IPR011006">
    <property type="entry name" value="CheY-like_superfamily"/>
</dbReference>
<proteinExistence type="predicted"/>
<protein>
    <submittedName>
        <fullName evidence="3">AAA family ATPase</fullName>
    </submittedName>
</protein>
<reference evidence="3 4" key="1">
    <citation type="submission" date="2019-11" db="EMBL/GenBank/DDBJ databases">
        <title>Whole-genome sequence of a Rhodoblastus acidophilus DSM 142.</title>
        <authorList>
            <person name="Kyndt J.A."/>
            <person name="Meyer T.E."/>
        </authorList>
    </citation>
    <scope>NUCLEOTIDE SEQUENCE [LARGE SCALE GENOMIC DNA]</scope>
    <source>
        <strain evidence="3 4">DSM 142</strain>
    </source>
</reference>
<comment type="caution">
    <text evidence="3">The sequence shown here is derived from an EMBL/GenBank/DDBJ whole genome shotgun (WGS) entry which is preliminary data.</text>
</comment>
<dbReference type="InterPro" id="IPR050625">
    <property type="entry name" value="ParA/MinD_ATPase"/>
</dbReference>
<dbReference type="GO" id="GO:0051782">
    <property type="term" value="P:negative regulation of cell division"/>
    <property type="evidence" value="ECO:0007669"/>
    <property type="project" value="TreeGrafter"/>
</dbReference>
<dbReference type="OrthoDB" id="9783172at2"/>
<dbReference type="EMBL" id="WNKS01000001">
    <property type="protein sequence ID" value="MTV29419.1"/>
    <property type="molecule type" value="Genomic_DNA"/>
</dbReference>